<keyword evidence="2" id="KW-1185">Reference proteome</keyword>
<accession>A0A5J9V0A2</accession>
<reference evidence="1 2" key="1">
    <citation type="journal article" date="2019" name="Sci. Rep.">
        <title>A high-quality genome of Eragrostis curvula grass provides insights into Poaceae evolution and supports new strategies to enhance forage quality.</title>
        <authorList>
            <person name="Carballo J."/>
            <person name="Santos B.A.C.M."/>
            <person name="Zappacosta D."/>
            <person name="Garbus I."/>
            <person name="Selva J.P."/>
            <person name="Gallo C.A."/>
            <person name="Diaz A."/>
            <person name="Albertini E."/>
            <person name="Caccamo M."/>
            <person name="Echenique V."/>
        </authorList>
    </citation>
    <scope>NUCLEOTIDE SEQUENCE [LARGE SCALE GENOMIC DNA]</scope>
    <source>
        <strain evidence="2">cv. Victoria</strain>
        <tissue evidence="1">Leaf</tissue>
    </source>
</reference>
<name>A0A5J9V0A2_9POAL</name>
<gene>
    <name evidence="1" type="ORF">EJB05_20511</name>
</gene>
<dbReference type="Gramene" id="TVU28971">
    <property type="protein sequence ID" value="TVU28971"/>
    <property type="gene ID" value="EJB05_20511"/>
</dbReference>
<dbReference type="EMBL" id="RWGY01000011">
    <property type="protein sequence ID" value="TVU28971.1"/>
    <property type="molecule type" value="Genomic_DNA"/>
</dbReference>
<dbReference type="Proteomes" id="UP000324897">
    <property type="component" value="Chromosome 1"/>
</dbReference>
<evidence type="ECO:0000313" key="2">
    <source>
        <dbReference type="Proteomes" id="UP000324897"/>
    </source>
</evidence>
<feature type="non-terminal residue" evidence="1">
    <location>
        <position position="1"/>
    </location>
</feature>
<sequence>MSATSAASGRSIAEFRSAKATHRIANCCLLPLPDLGHGHQVQTVASHVESMGLGIRLSRA</sequence>
<evidence type="ECO:0000313" key="1">
    <source>
        <dbReference type="EMBL" id="TVU28971.1"/>
    </source>
</evidence>
<protein>
    <submittedName>
        <fullName evidence="1">Uncharacterized protein</fullName>
    </submittedName>
</protein>
<proteinExistence type="predicted"/>
<organism evidence="1 2">
    <name type="scientific">Eragrostis curvula</name>
    <name type="common">weeping love grass</name>
    <dbReference type="NCBI Taxonomy" id="38414"/>
    <lineage>
        <taxon>Eukaryota</taxon>
        <taxon>Viridiplantae</taxon>
        <taxon>Streptophyta</taxon>
        <taxon>Embryophyta</taxon>
        <taxon>Tracheophyta</taxon>
        <taxon>Spermatophyta</taxon>
        <taxon>Magnoliopsida</taxon>
        <taxon>Liliopsida</taxon>
        <taxon>Poales</taxon>
        <taxon>Poaceae</taxon>
        <taxon>PACMAD clade</taxon>
        <taxon>Chloridoideae</taxon>
        <taxon>Eragrostideae</taxon>
        <taxon>Eragrostidinae</taxon>
        <taxon>Eragrostis</taxon>
    </lineage>
</organism>
<comment type="caution">
    <text evidence="1">The sequence shown here is derived from an EMBL/GenBank/DDBJ whole genome shotgun (WGS) entry which is preliminary data.</text>
</comment>
<dbReference type="AlphaFoldDB" id="A0A5J9V0A2"/>